<comment type="caution">
    <text evidence="1">The sequence shown here is derived from an EMBL/GenBank/DDBJ whole genome shotgun (WGS) entry which is preliminary data.</text>
</comment>
<gene>
    <name evidence="1" type="ORF">QAD02_001838</name>
</gene>
<evidence type="ECO:0000313" key="1">
    <source>
        <dbReference type="EMBL" id="KAJ8670579.1"/>
    </source>
</evidence>
<accession>A0ACC2NJU3</accession>
<proteinExistence type="predicted"/>
<dbReference type="EMBL" id="CM056743">
    <property type="protein sequence ID" value="KAJ8670579.1"/>
    <property type="molecule type" value="Genomic_DNA"/>
</dbReference>
<evidence type="ECO:0000313" key="2">
    <source>
        <dbReference type="Proteomes" id="UP001239111"/>
    </source>
</evidence>
<reference evidence="1" key="1">
    <citation type="submission" date="2023-04" db="EMBL/GenBank/DDBJ databases">
        <title>A chromosome-level genome assembly of the parasitoid wasp Eretmocerus hayati.</title>
        <authorList>
            <person name="Zhong Y."/>
            <person name="Liu S."/>
            <person name="Liu Y."/>
        </authorList>
    </citation>
    <scope>NUCLEOTIDE SEQUENCE</scope>
    <source>
        <strain evidence="1">ZJU_SS_LIU_2023</strain>
    </source>
</reference>
<organism evidence="1 2">
    <name type="scientific">Eretmocerus hayati</name>
    <dbReference type="NCBI Taxonomy" id="131215"/>
    <lineage>
        <taxon>Eukaryota</taxon>
        <taxon>Metazoa</taxon>
        <taxon>Ecdysozoa</taxon>
        <taxon>Arthropoda</taxon>
        <taxon>Hexapoda</taxon>
        <taxon>Insecta</taxon>
        <taxon>Pterygota</taxon>
        <taxon>Neoptera</taxon>
        <taxon>Endopterygota</taxon>
        <taxon>Hymenoptera</taxon>
        <taxon>Apocrita</taxon>
        <taxon>Proctotrupomorpha</taxon>
        <taxon>Chalcidoidea</taxon>
        <taxon>Aphelinidae</taxon>
        <taxon>Aphelininae</taxon>
        <taxon>Eretmocerus</taxon>
    </lineage>
</organism>
<protein>
    <submittedName>
        <fullName evidence="1">Uncharacterized protein</fullName>
    </submittedName>
</protein>
<dbReference type="Proteomes" id="UP001239111">
    <property type="component" value="Chromosome 3"/>
</dbReference>
<sequence>MGQMGSLVPESNQSPDPTIPPAAGSQTKPEAVKEAEGEKMDPKFATYRRQSQESRLKAYEAGRKVQLVVPANSYKKIRTYRKPNLKPNCNRYLRSITRDHNPTRKTLIGHFCLKEVGAKP</sequence>
<name>A0ACC2NJU3_9HYME</name>
<keyword evidence="2" id="KW-1185">Reference proteome</keyword>